<reference evidence="3 4" key="1">
    <citation type="submission" date="2024-03" db="EMBL/GenBank/DDBJ databases">
        <title>Draft genome sequence of Pseudonocardia carboxydivorans JCM 14827.</title>
        <authorList>
            <person name="Duangmal K."/>
        </authorList>
    </citation>
    <scope>NUCLEOTIDE SEQUENCE [LARGE SCALE GENOMIC DNA]</scope>
    <source>
        <strain evidence="3 4">JCM 14827</strain>
    </source>
</reference>
<evidence type="ECO:0000259" key="2">
    <source>
        <dbReference type="Pfam" id="PF01425"/>
    </source>
</evidence>
<keyword evidence="4" id="KW-1185">Reference proteome</keyword>
<evidence type="ECO:0000313" key="4">
    <source>
        <dbReference type="Proteomes" id="UP001367513"/>
    </source>
</evidence>
<sequence>MRHSSPRRDTVVRLAARPRSAEPFGGRRGSDEQPPPRRRGRRGGPTTNVPNTAAGYLDADDASLGARGWYDRIFSTAGFTALSNMTGNPAISLPLGTSAEGWPVGVQLVAPYTGEATLLALAADLERTLPWADRRPGTVVG</sequence>
<proteinExistence type="predicted"/>
<dbReference type="Gene3D" id="3.90.1300.10">
    <property type="entry name" value="Amidase signature (AS) domain"/>
    <property type="match status" value="1"/>
</dbReference>
<name>A0ABU9AJ35_PSEA5</name>
<evidence type="ECO:0000313" key="3">
    <source>
        <dbReference type="EMBL" id="MEK6466396.1"/>
    </source>
</evidence>
<dbReference type="RefSeq" id="WP_346104508.1">
    <property type="nucleotide sequence ID" value="NZ_BAAAOD010000036.1"/>
</dbReference>
<feature type="region of interest" description="Disordered" evidence="1">
    <location>
        <begin position="1"/>
        <end position="55"/>
    </location>
</feature>
<dbReference type="InterPro" id="IPR036928">
    <property type="entry name" value="AS_sf"/>
</dbReference>
<dbReference type="EMBL" id="JBBPIX010000013">
    <property type="protein sequence ID" value="MEK6466396.1"/>
    <property type="molecule type" value="Genomic_DNA"/>
</dbReference>
<comment type="caution">
    <text evidence="3">The sequence shown here is derived from an EMBL/GenBank/DDBJ whole genome shotgun (WGS) entry which is preliminary data.</text>
</comment>
<protein>
    <submittedName>
        <fullName evidence="3">Amidase family protein</fullName>
    </submittedName>
</protein>
<accession>A0ABU9AJ35</accession>
<feature type="compositionally biased region" description="Basic and acidic residues" evidence="1">
    <location>
        <begin position="1"/>
        <end position="11"/>
    </location>
</feature>
<dbReference type="InterPro" id="IPR023631">
    <property type="entry name" value="Amidase_dom"/>
</dbReference>
<feature type="domain" description="Amidase" evidence="2">
    <location>
        <begin position="72"/>
        <end position="119"/>
    </location>
</feature>
<dbReference type="SUPFAM" id="SSF75304">
    <property type="entry name" value="Amidase signature (AS) enzymes"/>
    <property type="match status" value="1"/>
</dbReference>
<dbReference type="Proteomes" id="UP001367513">
    <property type="component" value="Unassembled WGS sequence"/>
</dbReference>
<gene>
    <name evidence="3" type="ORF">WG925_21850</name>
</gene>
<evidence type="ECO:0000256" key="1">
    <source>
        <dbReference type="SAM" id="MobiDB-lite"/>
    </source>
</evidence>
<organism evidence="3 4">
    <name type="scientific">Pseudonocardia alni subsp. carboxydivorans</name>
    <dbReference type="NCBI Taxonomy" id="415010"/>
    <lineage>
        <taxon>Bacteria</taxon>
        <taxon>Bacillati</taxon>
        <taxon>Actinomycetota</taxon>
        <taxon>Actinomycetes</taxon>
        <taxon>Pseudonocardiales</taxon>
        <taxon>Pseudonocardiaceae</taxon>
        <taxon>Pseudonocardia</taxon>
    </lineage>
</organism>
<dbReference type="Pfam" id="PF01425">
    <property type="entry name" value="Amidase"/>
    <property type="match status" value="1"/>
</dbReference>